<dbReference type="AlphaFoldDB" id="A0A0B0H4J9"/>
<dbReference type="EMBL" id="JRAA01000003">
    <property type="protein sequence ID" value="KHF24055.1"/>
    <property type="molecule type" value="Genomic_DNA"/>
</dbReference>
<evidence type="ECO:0000313" key="10">
    <source>
        <dbReference type="Proteomes" id="UP000190962"/>
    </source>
</evidence>
<evidence type="ECO:0000256" key="3">
    <source>
        <dbReference type="ARBA" id="ARBA00022756"/>
    </source>
</evidence>
<dbReference type="InterPro" id="IPR010076">
    <property type="entry name" value="BioH"/>
</dbReference>
<feature type="domain" description="AB hydrolase-1" evidence="6">
    <location>
        <begin position="13"/>
        <end position="242"/>
    </location>
</feature>
<dbReference type="UniPathway" id="UPA00078"/>
<evidence type="ECO:0000256" key="5">
    <source>
        <dbReference type="HAMAP-Rule" id="MF_01260"/>
    </source>
</evidence>
<comment type="function">
    <text evidence="5">The physiological role of BioH is to remove the methyl group introduced by BioC when the pimeloyl moiety is complete. It allows to synthesize pimeloyl-ACP via the fatty acid synthetic pathway through the hydrolysis of the ester bonds of pimeloyl-ACP esters.</text>
</comment>
<dbReference type="Pfam" id="PF00561">
    <property type="entry name" value="Abhydrolase_1"/>
    <property type="match status" value="1"/>
</dbReference>
<reference evidence="7 9" key="1">
    <citation type="journal article" date="2014" name="BMC Genomics">
        <title>The genome of the intracellular bacterium of the coastal bivalve, Solemya velum: a blueprint for thriving in and out of symbiosis.</title>
        <authorList>
            <person name="Dmytrenko O."/>
            <person name="Russell S.L."/>
            <person name="Loo W.T."/>
            <person name="Fontanez K.M."/>
            <person name="Liao L."/>
            <person name="Roeselers G."/>
            <person name="Sharma R."/>
            <person name="Stewart F.J."/>
            <person name="Newton I.L."/>
            <person name="Woyke T."/>
            <person name="Wu D."/>
            <person name="Lang J.M."/>
            <person name="Eisen J.A."/>
            <person name="Cavanaugh C.M."/>
        </authorList>
    </citation>
    <scope>NUCLEOTIDE SEQUENCE [LARGE SCALE GENOMIC DNA]</scope>
    <source>
        <strain evidence="7 9">WH</strain>
    </source>
</reference>
<dbReference type="STRING" id="2340.JV46_27000"/>
<comment type="caution">
    <text evidence="7">The sequence shown here is derived from an EMBL/GenBank/DDBJ whole genome shotgun (WGS) entry which is preliminary data.</text>
</comment>
<protein>
    <recommendedName>
        <fullName evidence="5">Pimeloyl-[acyl-carrier protein] methyl ester esterase</fullName>
        <ecNumber evidence="5">3.1.1.85</ecNumber>
    </recommendedName>
    <alternativeName>
        <fullName evidence="5">Biotin synthesis protein BioH</fullName>
    </alternativeName>
    <alternativeName>
        <fullName evidence="5">Carboxylesterase BioH</fullName>
    </alternativeName>
</protein>
<keyword evidence="2 5" id="KW-0963">Cytoplasm</keyword>
<evidence type="ECO:0000313" key="7">
    <source>
        <dbReference type="EMBL" id="KHF24055.1"/>
    </source>
</evidence>
<keyword evidence="7" id="KW-0808">Transferase</keyword>
<organism evidence="7 9">
    <name type="scientific">Solemya velum gill symbiont</name>
    <dbReference type="NCBI Taxonomy" id="2340"/>
    <lineage>
        <taxon>Bacteria</taxon>
        <taxon>Pseudomonadati</taxon>
        <taxon>Pseudomonadota</taxon>
        <taxon>Gammaproteobacteria</taxon>
        <taxon>sulfur-oxidizing symbionts</taxon>
    </lineage>
</organism>
<comment type="subunit">
    <text evidence="5">Monomer.</text>
</comment>
<dbReference type="eggNOG" id="COG2267">
    <property type="taxonomic scope" value="Bacteria"/>
</dbReference>
<dbReference type="SUPFAM" id="SSF53474">
    <property type="entry name" value="alpha/beta-Hydrolases"/>
    <property type="match status" value="1"/>
</dbReference>
<feature type="active site" evidence="5">
    <location>
        <position position="235"/>
    </location>
</feature>
<keyword evidence="4 5" id="KW-0378">Hydrolase</keyword>
<sequence length="262" mass="28438">MTLAVKSYGSGTPLVMLHGWGMNSGVWGSAVDTLSQHFEVLLVDLPGHGDSSSEAATNQLDDWVDAVLEVVPQEAVWLGWSLGGMVAQRAALKSPGRVKALMMVTSTPCFIRQHDWPAGLDKQGLEKFGEKLMGNTQKALLRYLGLQVRGASDERSTLKRLRESIIKSNPPSREALESGLYLLQHADLRDTLGELAMPTCWLFGEKDTLVPALTSIYIEKLLPRATRITIPSGGHAPFLSHPVVSETALEQLVAETLQGAVT</sequence>
<gene>
    <name evidence="5" type="primary">bioH</name>
    <name evidence="8" type="ORF">BOV88_00875</name>
    <name evidence="7" type="ORF">JV46_27000</name>
</gene>
<dbReference type="GO" id="GO:0005737">
    <property type="term" value="C:cytoplasm"/>
    <property type="evidence" value="ECO:0007669"/>
    <property type="project" value="UniProtKB-SubCell"/>
</dbReference>
<dbReference type="Proteomes" id="UP000030856">
    <property type="component" value="Unassembled WGS sequence"/>
</dbReference>
<dbReference type="PRINTS" id="PR00111">
    <property type="entry name" value="ABHYDROLASE"/>
</dbReference>
<evidence type="ECO:0000256" key="2">
    <source>
        <dbReference type="ARBA" id="ARBA00022490"/>
    </source>
</evidence>
<accession>A0A0B0H4J9</accession>
<dbReference type="GO" id="GO:0016740">
    <property type="term" value="F:transferase activity"/>
    <property type="evidence" value="ECO:0007669"/>
    <property type="project" value="UniProtKB-KW"/>
</dbReference>
<dbReference type="GO" id="GO:0009102">
    <property type="term" value="P:biotin biosynthetic process"/>
    <property type="evidence" value="ECO:0007669"/>
    <property type="project" value="UniProtKB-UniRule"/>
</dbReference>
<dbReference type="PANTHER" id="PTHR43194">
    <property type="entry name" value="HYDROLASE ALPHA/BETA FOLD FAMILY"/>
    <property type="match status" value="1"/>
</dbReference>
<name>A0A0B0H4J9_SOVGS</name>
<dbReference type="RefSeq" id="WP_043118080.1">
    <property type="nucleotide sequence ID" value="NZ_JRAA01000003.1"/>
</dbReference>
<dbReference type="EC" id="3.1.1.85" evidence="5"/>
<comment type="catalytic activity">
    <reaction evidence="5">
        <text>6-carboxyhexanoyl-[ACP] methyl ester + H2O = 6-carboxyhexanoyl-[ACP] + methanol + H(+)</text>
        <dbReference type="Rhea" id="RHEA:42700"/>
        <dbReference type="Rhea" id="RHEA-COMP:9955"/>
        <dbReference type="Rhea" id="RHEA-COMP:10186"/>
        <dbReference type="ChEBI" id="CHEBI:15377"/>
        <dbReference type="ChEBI" id="CHEBI:15378"/>
        <dbReference type="ChEBI" id="CHEBI:17790"/>
        <dbReference type="ChEBI" id="CHEBI:78846"/>
        <dbReference type="ChEBI" id="CHEBI:82735"/>
        <dbReference type="EC" id="3.1.1.85"/>
    </reaction>
</comment>
<dbReference type="Gene3D" id="3.40.50.1820">
    <property type="entry name" value="alpha/beta hydrolase"/>
    <property type="match status" value="1"/>
</dbReference>
<evidence type="ECO:0000256" key="1">
    <source>
        <dbReference type="ARBA" id="ARBA00022487"/>
    </source>
</evidence>
<evidence type="ECO:0000259" key="6">
    <source>
        <dbReference type="Pfam" id="PF00561"/>
    </source>
</evidence>
<feature type="active site" description="Nucleophile" evidence="5">
    <location>
        <position position="81"/>
    </location>
</feature>
<comment type="subcellular location">
    <subcellularLocation>
        <location evidence="5">Cytoplasm</location>
    </subcellularLocation>
</comment>
<dbReference type="Proteomes" id="UP000190962">
    <property type="component" value="Unassembled WGS sequence"/>
</dbReference>
<feature type="binding site" evidence="5">
    <location>
        <position position="20"/>
    </location>
    <ligand>
        <name>substrate</name>
    </ligand>
</feature>
<comment type="caution">
    <text evidence="5">Lacks conserved residue(s) required for the propagation of feature annotation.</text>
</comment>
<feature type="active site" evidence="5">
    <location>
        <position position="207"/>
    </location>
</feature>
<dbReference type="GO" id="GO:0090499">
    <property type="term" value="F:pimelyl-[acyl-carrier protein] methyl ester esterase activity"/>
    <property type="evidence" value="ECO:0007669"/>
    <property type="project" value="UniProtKB-EC"/>
</dbReference>
<dbReference type="HAMAP" id="MF_01260">
    <property type="entry name" value="Carboxylester"/>
    <property type="match status" value="1"/>
</dbReference>
<keyword evidence="1 5" id="KW-0719">Serine esterase</keyword>
<dbReference type="InterPro" id="IPR050228">
    <property type="entry name" value="Carboxylesterase_BioH"/>
</dbReference>
<dbReference type="InterPro" id="IPR029058">
    <property type="entry name" value="AB_hydrolase_fold"/>
</dbReference>
<feature type="binding site" evidence="5">
    <location>
        <begin position="81"/>
        <end position="82"/>
    </location>
    <ligand>
        <name>substrate</name>
    </ligand>
</feature>
<dbReference type="EMBL" id="MPNX01000001">
    <property type="protein sequence ID" value="OOY36182.1"/>
    <property type="molecule type" value="Genomic_DNA"/>
</dbReference>
<keyword evidence="9" id="KW-1185">Reference proteome</keyword>
<proteinExistence type="inferred from homology"/>
<comment type="pathway">
    <text evidence="5">Cofactor biosynthesis; biotin biosynthesis.</text>
</comment>
<reference evidence="8 10" key="2">
    <citation type="submission" date="2016-11" db="EMBL/GenBank/DDBJ databases">
        <title>Mixed transmission modes and dynamic genome evolution in an obligate animal-bacterial symbiosis.</title>
        <authorList>
            <person name="Russell S.L."/>
            <person name="Corbett-Detig R.B."/>
            <person name="Cavanaugh C.M."/>
        </authorList>
    </citation>
    <scope>NUCLEOTIDE SEQUENCE [LARGE SCALE GENOMIC DNA]</scope>
    <source>
        <strain evidence="8">MA-KB16</strain>
    </source>
</reference>
<dbReference type="OrthoDB" id="9780744at2"/>
<dbReference type="GeneID" id="86990626"/>
<dbReference type="PANTHER" id="PTHR43194:SF5">
    <property type="entry name" value="PIMELOYL-[ACYL-CARRIER PROTEIN] METHYL ESTER ESTERASE"/>
    <property type="match status" value="1"/>
</dbReference>
<dbReference type="NCBIfam" id="TIGR01738">
    <property type="entry name" value="bioH"/>
    <property type="match status" value="1"/>
</dbReference>
<feature type="binding site" evidence="5">
    <location>
        <position position="235"/>
    </location>
    <ligand>
        <name>substrate</name>
    </ligand>
</feature>
<dbReference type="InterPro" id="IPR000073">
    <property type="entry name" value="AB_hydrolase_1"/>
</dbReference>
<evidence type="ECO:0000313" key="9">
    <source>
        <dbReference type="Proteomes" id="UP000030856"/>
    </source>
</evidence>
<evidence type="ECO:0000313" key="8">
    <source>
        <dbReference type="EMBL" id="OOY36182.1"/>
    </source>
</evidence>
<evidence type="ECO:0000256" key="4">
    <source>
        <dbReference type="ARBA" id="ARBA00022801"/>
    </source>
</evidence>
<comment type="similarity">
    <text evidence="5">Belongs to the AB hydrolase superfamily. Carboxylesterase BioH family.</text>
</comment>
<keyword evidence="3 5" id="KW-0093">Biotin biosynthesis</keyword>